<sequence>MSAPNGMPEDGDLQACSKSSYPSVQYFKNSLKQTFGYRQPLHWDTDEDILASTRTVFKSKSDHSIIALCLGRVIHRVNWVPPTAVIVGLAESLSLCIVGAMLERPDSRFINLRDSLSKQELLSEINRIAKVQRNIHRPVDQNYVFTLSQIRRACEVYGLVPAAGPLSQPFETVLDVVARATADTTVVSNEVKKQQARIRQEHLHLYGEYVKASHEAEQWRAAVRGTLREIPAEMLMRVFEALAKLMLPPRLTEVDLPWFSKTLLQPLAKARNNDYSQPNRHIAENRLNPFDPDSLKALTDMFGSTVREMIIKSLPVHHIAQFPTISRPDQLPIPPCLATNHKRHIMTLLFTLTIPKFSGSYYPAAVFNVQDGLPRLLEWAPLLKTFGLNIVNKTEMLKSFIPWTARLPARGLTTAEAEFARVVASMRKVEVDSRSIRYETADVRDGCDREDDSPLDLRKMADQDVADVLTAGMGEWLEI</sequence>
<keyword evidence="2" id="KW-1185">Reference proteome</keyword>
<reference evidence="1 2" key="1">
    <citation type="journal article" date="2023" name="G3 (Bethesda)">
        <title>A chromosome-level genome assembly of Zasmidium syzygii isolated from banana leaves.</title>
        <authorList>
            <person name="van Westerhoven A.C."/>
            <person name="Mehrabi R."/>
            <person name="Talebi R."/>
            <person name="Steentjes M.B.F."/>
            <person name="Corcolon B."/>
            <person name="Chong P.A."/>
            <person name="Kema G.H.J."/>
            <person name="Seidl M.F."/>
        </authorList>
    </citation>
    <scope>NUCLEOTIDE SEQUENCE [LARGE SCALE GENOMIC DNA]</scope>
    <source>
        <strain evidence="1 2">P124</strain>
    </source>
</reference>
<comment type="caution">
    <text evidence="1">The sequence shown here is derived from an EMBL/GenBank/DDBJ whole genome shotgun (WGS) entry which is preliminary data.</text>
</comment>
<evidence type="ECO:0000313" key="2">
    <source>
        <dbReference type="Proteomes" id="UP001305779"/>
    </source>
</evidence>
<organism evidence="1 2">
    <name type="scientific">Zasmidium cellare</name>
    <name type="common">Wine cellar mold</name>
    <name type="synonym">Racodium cellare</name>
    <dbReference type="NCBI Taxonomy" id="395010"/>
    <lineage>
        <taxon>Eukaryota</taxon>
        <taxon>Fungi</taxon>
        <taxon>Dikarya</taxon>
        <taxon>Ascomycota</taxon>
        <taxon>Pezizomycotina</taxon>
        <taxon>Dothideomycetes</taxon>
        <taxon>Dothideomycetidae</taxon>
        <taxon>Mycosphaerellales</taxon>
        <taxon>Mycosphaerellaceae</taxon>
        <taxon>Zasmidium</taxon>
    </lineage>
</organism>
<protein>
    <submittedName>
        <fullName evidence="1">Uncharacterized protein</fullName>
    </submittedName>
</protein>
<name>A0ABR0EHA7_ZASCE</name>
<gene>
    <name evidence="1" type="ORF">PRZ48_008805</name>
</gene>
<accession>A0ABR0EHA7</accession>
<proteinExistence type="predicted"/>
<evidence type="ECO:0000313" key="1">
    <source>
        <dbReference type="EMBL" id="KAK4500616.1"/>
    </source>
</evidence>
<dbReference type="EMBL" id="JAXOVC010000006">
    <property type="protein sequence ID" value="KAK4500616.1"/>
    <property type="molecule type" value="Genomic_DNA"/>
</dbReference>
<dbReference type="Proteomes" id="UP001305779">
    <property type="component" value="Unassembled WGS sequence"/>
</dbReference>